<evidence type="ECO:0000313" key="2">
    <source>
        <dbReference type="Proteomes" id="UP000001025"/>
    </source>
</evidence>
<reference evidence="1 2" key="1">
    <citation type="journal article" date="2003" name="Proc. Natl. Acad. Sci. U.S.A.">
        <title>Complete genome sequence of the marine planctomycete Pirellula sp. strain 1.</title>
        <authorList>
            <person name="Gloeckner F.O."/>
            <person name="Kube M."/>
            <person name="Bauer M."/>
            <person name="Teeling H."/>
            <person name="Lombardot T."/>
            <person name="Ludwig W."/>
            <person name="Gade D."/>
            <person name="Beck A."/>
            <person name="Borzym K."/>
            <person name="Heitmann K."/>
            <person name="Rabus R."/>
            <person name="Schlesner H."/>
            <person name="Amann R."/>
            <person name="Reinhardt R."/>
        </authorList>
    </citation>
    <scope>NUCLEOTIDE SEQUENCE [LARGE SCALE GENOMIC DNA]</scope>
    <source>
        <strain evidence="2">DSM 10527 / NCIMB 13988 / SH1</strain>
    </source>
</reference>
<dbReference type="InParanoid" id="Q7UW87"/>
<proteinExistence type="predicted"/>
<dbReference type="KEGG" id="rba:RB2197"/>
<name>Q7UW87_RHOBA</name>
<organism evidence="1 2">
    <name type="scientific">Rhodopirellula baltica (strain DSM 10527 / NCIMB 13988 / SH1)</name>
    <dbReference type="NCBI Taxonomy" id="243090"/>
    <lineage>
        <taxon>Bacteria</taxon>
        <taxon>Pseudomonadati</taxon>
        <taxon>Planctomycetota</taxon>
        <taxon>Planctomycetia</taxon>
        <taxon>Pirellulales</taxon>
        <taxon>Pirellulaceae</taxon>
        <taxon>Rhodopirellula</taxon>
    </lineage>
</organism>
<dbReference type="EnsemblBacteria" id="CAD72481">
    <property type="protein sequence ID" value="CAD72481"/>
    <property type="gene ID" value="RB2197"/>
</dbReference>
<sequence length="94" mass="10713">MDRRWDRKNWSETRHETTANACRRVASGGRSLGGRYRKCRGCLRSQRTASAFSSFLVVQVHRDSLFAGLVDRETAYRWLPGPNAPTVLECAQQV</sequence>
<protein>
    <submittedName>
        <fullName evidence="1">Uncharacterized protein</fullName>
    </submittedName>
</protein>
<dbReference type="EMBL" id="BX294136">
    <property type="protein sequence ID" value="CAD72481.1"/>
    <property type="molecule type" value="Genomic_DNA"/>
</dbReference>
<accession>Q7UW87</accession>
<dbReference type="AlphaFoldDB" id="Q7UW87"/>
<dbReference type="Proteomes" id="UP000001025">
    <property type="component" value="Chromosome"/>
</dbReference>
<dbReference type="HOGENOM" id="CLU_2384179_0_0_0"/>
<keyword evidence="2" id="KW-1185">Reference proteome</keyword>
<gene>
    <name evidence="1" type="ordered locus">RB2197</name>
</gene>
<evidence type="ECO:0000313" key="1">
    <source>
        <dbReference type="EMBL" id="CAD72481.1"/>
    </source>
</evidence>